<sequence length="78" mass="9395">MPLLADEDLPQGGRPRKWIQEVVGHMKEGAFTKQAKQHHMSTERFAKEVKKHPKKFTLKTRRRAQFFRNIRRKTLRKK</sequence>
<organism evidence="1">
    <name type="scientific">viral metagenome</name>
    <dbReference type="NCBI Taxonomy" id="1070528"/>
    <lineage>
        <taxon>unclassified sequences</taxon>
        <taxon>metagenomes</taxon>
        <taxon>organismal metagenomes</taxon>
    </lineage>
</organism>
<proteinExistence type="predicted"/>
<reference evidence="1" key="1">
    <citation type="journal article" date="2020" name="Nature">
        <title>Giant virus diversity and host interactions through global metagenomics.</title>
        <authorList>
            <person name="Schulz F."/>
            <person name="Roux S."/>
            <person name="Paez-Espino D."/>
            <person name="Jungbluth S."/>
            <person name="Walsh D.A."/>
            <person name="Denef V.J."/>
            <person name="McMahon K.D."/>
            <person name="Konstantinidis K.T."/>
            <person name="Eloe-Fadrosh E.A."/>
            <person name="Kyrpides N.C."/>
            <person name="Woyke T."/>
        </authorList>
    </citation>
    <scope>NUCLEOTIDE SEQUENCE</scope>
    <source>
        <strain evidence="1">GVMAG-S-1035315-10</strain>
    </source>
</reference>
<name>A0A6C0JMM0_9ZZZZ</name>
<protein>
    <submittedName>
        <fullName evidence="1">Uncharacterized protein</fullName>
    </submittedName>
</protein>
<accession>A0A6C0JMM0</accession>
<dbReference type="EMBL" id="MN740658">
    <property type="protein sequence ID" value="QHU06623.1"/>
    <property type="molecule type" value="Genomic_DNA"/>
</dbReference>
<evidence type="ECO:0000313" key="1">
    <source>
        <dbReference type="EMBL" id="QHU06623.1"/>
    </source>
</evidence>
<dbReference type="AlphaFoldDB" id="A0A6C0JMM0"/>